<evidence type="ECO:0000256" key="3">
    <source>
        <dbReference type="ARBA" id="ARBA00012438"/>
    </source>
</evidence>
<dbReference type="InterPro" id="IPR003661">
    <property type="entry name" value="HisK_dim/P_dom"/>
</dbReference>
<dbReference type="InterPro" id="IPR004358">
    <property type="entry name" value="Sig_transdc_His_kin-like_C"/>
</dbReference>
<dbReference type="RefSeq" id="WP_309635307.1">
    <property type="nucleotide sequence ID" value="NZ_JARWAL010000001.1"/>
</dbReference>
<keyword evidence="6 10" id="KW-0812">Transmembrane</keyword>
<feature type="transmembrane region" description="Helical" evidence="10">
    <location>
        <begin position="22"/>
        <end position="43"/>
    </location>
</feature>
<evidence type="ECO:0000256" key="5">
    <source>
        <dbReference type="ARBA" id="ARBA00022679"/>
    </source>
</evidence>
<organism evidence="12 13">
    <name type="scientific">Halomonas mongoliensis</name>
    <dbReference type="NCBI Taxonomy" id="321265"/>
    <lineage>
        <taxon>Bacteria</taxon>
        <taxon>Pseudomonadati</taxon>
        <taxon>Pseudomonadota</taxon>
        <taxon>Gammaproteobacteria</taxon>
        <taxon>Oceanospirillales</taxon>
        <taxon>Halomonadaceae</taxon>
        <taxon>Halomonas</taxon>
    </lineage>
</organism>
<dbReference type="SMART" id="SM00387">
    <property type="entry name" value="HATPase_c"/>
    <property type="match status" value="1"/>
</dbReference>
<dbReference type="Gene3D" id="1.10.287.130">
    <property type="match status" value="1"/>
</dbReference>
<dbReference type="PANTHER" id="PTHR45436">
    <property type="entry name" value="SENSOR HISTIDINE KINASE YKOH"/>
    <property type="match status" value="1"/>
</dbReference>
<dbReference type="CDD" id="cd00075">
    <property type="entry name" value="HATPase"/>
    <property type="match status" value="1"/>
</dbReference>
<feature type="transmembrane region" description="Helical" evidence="10">
    <location>
        <begin position="182"/>
        <end position="205"/>
    </location>
</feature>
<dbReference type="SUPFAM" id="SSF47384">
    <property type="entry name" value="Homodimeric domain of signal transducing histidine kinase"/>
    <property type="match status" value="1"/>
</dbReference>
<dbReference type="EMBL" id="JARWAL010000001">
    <property type="protein sequence ID" value="MDR5891214.1"/>
    <property type="molecule type" value="Genomic_DNA"/>
</dbReference>
<dbReference type="SMART" id="SM00388">
    <property type="entry name" value="HisKA"/>
    <property type="match status" value="1"/>
</dbReference>
<dbReference type="PROSITE" id="PS50109">
    <property type="entry name" value="HIS_KIN"/>
    <property type="match status" value="1"/>
</dbReference>
<keyword evidence="13" id="KW-1185">Reference proteome</keyword>
<evidence type="ECO:0000256" key="4">
    <source>
        <dbReference type="ARBA" id="ARBA00022553"/>
    </source>
</evidence>
<dbReference type="Pfam" id="PF00512">
    <property type="entry name" value="HisKA"/>
    <property type="match status" value="1"/>
</dbReference>
<evidence type="ECO:0000313" key="12">
    <source>
        <dbReference type="EMBL" id="MDR5891214.1"/>
    </source>
</evidence>
<reference evidence="12 13" key="1">
    <citation type="submission" date="2023-04" db="EMBL/GenBank/DDBJ databases">
        <title>A long-awaited taxogenomic arrangement of the family Halomonadaceae.</title>
        <authorList>
            <person name="De La Haba R."/>
            <person name="Chuvochina M."/>
            <person name="Wittouck S."/>
            <person name="Arahal D.R."/>
            <person name="Sanchez-Porro C."/>
            <person name="Hugenholtz P."/>
            <person name="Ventosa A."/>
        </authorList>
    </citation>
    <scope>NUCLEOTIDE SEQUENCE [LARGE SCALE GENOMIC DNA]</scope>
    <source>
        <strain evidence="12 13">DSM 17332</strain>
    </source>
</reference>
<dbReference type="Pfam" id="PF02518">
    <property type="entry name" value="HATPase_c"/>
    <property type="match status" value="1"/>
</dbReference>
<protein>
    <recommendedName>
        <fullName evidence="3">histidine kinase</fullName>
        <ecNumber evidence="3">2.7.13.3</ecNumber>
    </recommendedName>
</protein>
<accession>A0ABU1GGV2</accession>
<evidence type="ECO:0000259" key="11">
    <source>
        <dbReference type="PROSITE" id="PS50109"/>
    </source>
</evidence>
<dbReference type="InterPro" id="IPR003594">
    <property type="entry name" value="HATPase_dom"/>
</dbReference>
<dbReference type="InterPro" id="IPR036890">
    <property type="entry name" value="HATPase_C_sf"/>
</dbReference>
<evidence type="ECO:0000256" key="10">
    <source>
        <dbReference type="SAM" id="Phobius"/>
    </source>
</evidence>
<comment type="subcellular location">
    <subcellularLocation>
        <location evidence="2">Membrane</location>
    </subcellularLocation>
</comment>
<evidence type="ECO:0000256" key="6">
    <source>
        <dbReference type="ARBA" id="ARBA00022692"/>
    </source>
</evidence>
<keyword evidence="4" id="KW-0597">Phosphoprotein</keyword>
<dbReference type="InterPro" id="IPR005467">
    <property type="entry name" value="His_kinase_dom"/>
</dbReference>
<dbReference type="PANTHER" id="PTHR45436:SF5">
    <property type="entry name" value="SENSOR HISTIDINE KINASE TRCS"/>
    <property type="match status" value="1"/>
</dbReference>
<dbReference type="PRINTS" id="PR00344">
    <property type="entry name" value="BCTRLSENSOR"/>
</dbReference>
<sequence>MSHPSAPLHDLAHLDACRRRLAWRYALGMAFGLCAVLLVGYLMHSALVKQSLKSELVQLAQREAEVHKPDLEDWVAGRRGPTDVSIGFRPHRTAFYYVLGPDARLVHGNETRPALREEVLALLKGNALPRGRVVFEEVLADEEGALQLALLRHPVKDAEGDYLGSVYAATDVGGSLAHLEQLLVLLLVLALGFVVLAGLGGWWMADRSLRPLQQALRQQRDFIASASHELRAPLTVMNTALALVEQESRERLDAFHHQTLVDARDEVRRLGRLAEELLLLARMDAGGISLRQKRLALDEVVERQARLRRPQAEARGQALECHLAEGLRVVGDADLLARLVGAGLDNAVAYTPPGGGITVCLAAEAGRALLEIADSGPGMSDEQRRRAFERFYRGDPSRQRHRGGAGLGLAIIEEVAREHGGEVRLLSAPGAGTRLVVTLPLAP</sequence>
<dbReference type="CDD" id="cd00082">
    <property type="entry name" value="HisKA"/>
    <property type="match status" value="1"/>
</dbReference>
<keyword evidence="5" id="KW-0808">Transferase</keyword>
<dbReference type="InterPro" id="IPR036097">
    <property type="entry name" value="HisK_dim/P_sf"/>
</dbReference>
<evidence type="ECO:0000256" key="9">
    <source>
        <dbReference type="ARBA" id="ARBA00023136"/>
    </source>
</evidence>
<gene>
    <name evidence="12" type="ORF">QC820_00180</name>
</gene>
<comment type="catalytic activity">
    <reaction evidence="1">
        <text>ATP + protein L-histidine = ADP + protein N-phospho-L-histidine.</text>
        <dbReference type="EC" id="2.7.13.3"/>
    </reaction>
</comment>
<comment type="caution">
    <text evidence="12">The sequence shown here is derived from an EMBL/GenBank/DDBJ whole genome shotgun (WGS) entry which is preliminary data.</text>
</comment>
<dbReference type="Gene3D" id="3.30.565.10">
    <property type="entry name" value="Histidine kinase-like ATPase, C-terminal domain"/>
    <property type="match status" value="1"/>
</dbReference>
<dbReference type="GO" id="GO:0016301">
    <property type="term" value="F:kinase activity"/>
    <property type="evidence" value="ECO:0007669"/>
    <property type="project" value="UniProtKB-KW"/>
</dbReference>
<evidence type="ECO:0000256" key="7">
    <source>
        <dbReference type="ARBA" id="ARBA00022777"/>
    </source>
</evidence>
<proteinExistence type="predicted"/>
<keyword evidence="8 10" id="KW-1133">Transmembrane helix</keyword>
<evidence type="ECO:0000256" key="2">
    <source>
        <dbReference type="ARBA" id="ARBA00004370"/>
    </source>
</evidence>
<keyword evidence="9 10" id="KW-0472">Membrane</keyword>
<evidence type="ECO:0000256" key="1">
    <source>
        <dbReference type="ARBA" id="ARBA00000085"/>
    </source>
</evidence>
<evidence type="ECO:0000256" key="8">
    <source>
        <dbReference type="ARBA" id="ARBA00022989"/>
    </source>
</evidence>
<dbReference type="SUPFAM" id="SSF55874">
    <property type="entry name" value="ATPase domain of HSP90 chaperone/DNA topoisomerase II/histidine kinase"/>
    <property type="match status" value="1"/>
</dbReference>
<name>A0ABU1GGV2_9GAMM</name>
<dbReference type="InterPro" id="IPR050428">
    <property type="entry name" value="TCS_sensor_his_kinase"/>
</dbReference>
<feature type="domain" description="Histidine kinase" evidence="11">
    <location>
        <begin position="225"/>
        <end position="443"/>
    </location>
</feature>
<dbReference type="Proteomes" id="UP001252270">
    <property type="component" value="Unassembled WGS sequence"/>
</dbReference>
<evidence type="ECO:0000313" key="13">
    <source>
        <dbReference type="Proteomes" id="UP001252270"/>
    </source>
</evidence>
<dbReference type="EC" id="2.7.13.3" evidence="3"/>
<keyword evidence="7 12" id="KW-0418">Kinase</keyword>